<keyword evidence="1" id="KW-0812">Transmembrane</keyword>
<organism evidence="2 3">
    <name type="scientific">Hypsibius exemplaris</name>
    <name type="common">Freshwater tardigrade</name>
    <dbReference type="NCBI Taxonomy" id="2072580"/>
    <lineage>
        <taxon>Eukaryota</taxon>
        <taxon>Metazoa</taxon>
        <taxon>Ecdysozoa</taxon>
        <taxon>Tardigrada</taxon>
        <taxon>Eutardigrada</taxon>
        <taxon>Parachela</taxon>
        <taxon>Hypsibioidea</taxon>
        <taxon>Hypsibiidae</taxon>
        <taxon>Hypsibius</taxon>
    </lineage>
</organism>
<dbReference type="AlphaFoldDB" id="A0A9X6NDG4"/>
<dbReference type="EMBL" id="MTYJ01000250">
    <property type="protein sequence ID" value="OWA52092.1"/>
    <property type="molecule type" value="Genomic_DNA"/>
</dbReference>
<keyword evidence="1" id="KW-0472">Membrane</keyword>
<evidence type="ECO:0000313" key="3">
    <source>
        <dbReference type="Proteomes" id="UP000192578"/>
    </source>
</evidence>
<protein>
    <submittedName>
        <fullName evidence="2">Uncharacterized protein</fullName>
    </submittedName>
</protein>
<evidence type="ECO:0000313" key="2">
    <source>
        <dbReference type="EMBL" id="OWA52092.1"/>
    </source>
</evidence>
<keyword evidence="1" id="KW-1133">Transmembrane helix</keyword>
<keyword evidence="3" id="KW-1185">Reference proteome</keyword>
<accession>A0A9X6NDG4</accession>
<feature type="non-terminal residue" evidence="2">
    <location>
        <position position="1"/>
    </location>
</feature>
<proteinExistence type="predicted"/>
<reference evidence="3" key="1">
    <citation type="submission" date="2017-01" db="EMBL/GenBank/DDBJ databases">
        <title>Comparative genomics of anhydrobiosis in the tardigrade Hypsibius dujardini.</title>
        <authorList>
            <person name="Yoshida Y."/>
            <person name="Koutsovoulos G."/>
            <person name="Laetsch D."/>
            <person name="Stevens L."/>
            <person name="Kumar S."/>
            <person name="Horikawa D."/>
            <person name="Ishino K."/>
            <person name="Komine S."/>
            <person name="Tomita M."/>
            <person name="Blaxter M."/>
            <person name="Arakawa K."/>
        </authorList>
    </citation>
    <scope>NUCLEOTIDE SEQUENCE [LARGE SCALE GENOMIC DNA]</scope>
    <source>
        <strain evidence="3">Z151</strain>
    </source>
</reference>
<dbReference type="Proteomes" id="UP000192578">
    <property type="component" value="Unassembled WGS sequence"/>
</dbReference>
<comment type="caution">
    <text evidence="2">The sequence shown here is derived from an EMBL/GenBank/DDBJ whole genome shotgun (WGS) entry which is preliminary data.</text>
</comment>
<sequence length="93" mass="10499">VMSVLTNLRSCLPYTLDVSAFVYMFSTLLLILDPVVFLIFSANIRREMRRHLMALLGRPVDADSTAFELTATRNSDAFVGTLHGVRMRPHPCE</sequence>
<feature type="transmembrane region" description="Helical" evidence="1">
    <location>
        <begin position="20"/>
        <end position="40"/>
    </location>
</feature>
<name>A0A9X6NDG4_HYPEX</name>
<gene>
    <name evidence="2" type="ORF">BV898_16555</name>
</gene>
<evidence type="ECO:0000256" key="1">
    <source>
        <dbReference type="SAM" id="Phobius"/>
    </source>
</evidence>